<dbReference type="Gene3D" id="3.40.630.10">
    <property type="entry name" value="Zn peptidases"/>
    <property type="match status" value="1"/>
</dbReference>
<name>A0A1F4U1Z9_UNCW3</name>
<gene>
    <name evidence="2" type="ORF">A2Y85_01710</name>
</gene>
<evidence type="ECO:0000313" key="3">
    <source>
        <dbReference type="Proteomes" id="UP000177025"/>
    </source>
</evidence>
<dbReference type="NCBIfam" id="TIGR04183">
    <property type="entry name" value="Por_Secre_tail"/>
    <property type="match status" value="1"/>
</dbReference>
<sequence>MIRAFLGLLIALPLFGADYLAQIHGIKPIDCQIIQQVDENYIILVEKSEVLRLGEQYASFRILDENPDNKLYLLVFNDGYDNSQLNKHGIILEQYDDCVLFQTSEDQIRALNNYKLELSRVWLQPIAYQPDFGELPQLTDFRIDTLIEEMVNLVSEDSILASVLRMQHMYTRYTTTDSNEYVAAPWIRDRLIAYGCDSVYLGYFSGTYGPNIIGIKKGLVYPQLSKYCVIGGHMDDVPSSGYAPGADDNASGTTAMLEAARVLRDYDFEYTIKFIGFNAEELGLYGSHATADTAYAHGDTILGVFNYDMIGYVQSVNRDTMNAHYTVAVPGCSLFVCQFYQAVADTYTQLKIRRVRSTGTSGSSDHASYWQRGYKAMLGIERILCPGYHTIGDTVGPSGFNNLPFATKVIKTAVATLAKLAVPIHGNPGVHESPFFSKGLGFEISPSVGQEFAIAFHVLRSGNIDISVFSSLGQRIVDLANGFYESGIYQRTWVVERSIPAGVYFIRCQQDDEQVSRKVIISY</sequence>
<dbReference type="SUPFAM" id="SSF53187">
    <property type="entry name" value="Zn-dependent exopeptidases"/>
    <property type="match status" value="1"/>
</dbReference>
<dbReference type="Pfam" id="PF04389">
    <property type="entry name" value="Peptidase_M28"/>
    <property type="match status" value="1"/>
</dbReference>
<evidence type="ECO:0000313" key="2">
    <source>
        <dbReference type="EMBL" id="OGC38901.1"/>
    </source>
</evidence>
<dbReference type="PANTHER" id="PTHR12147:SF26">
    <property type="entry name" value="PEPTIDASE M28 DOMAIN-CONTAINING PROTEIN"/>
    <property type="match status" value="1"/>
</dbReference>
<evidence type="ECO:0000259" key="1">
    <source>
        <dbReference type="Pfam" id="PF04389"/>
    </source>
</evidence>
<dbReference type="InterPro" id="IPR026444">
    <property type="entry name" value="Secre_tail"/>
</dbReference>
<feature type="domain" description="Peptidase M28" evidence="1">
    <location>
        <begin position="225"/>
        <end position="395"/>
    </location>
</feature>
<comment type="caution">
    <text evidence="2">The sequence shown here is derived from an EMBL/GenBank/DDBJ whole genome shotgun (WGS) entry which is preliminary data.</text>
</comment>
<reference evidence="2 3" key="1">
    <citation type="journal article" date="2016" name="Nat. Commun.">
        <title>Thousands of microbial genomes shed light on interconnected biogeochemical processes in an aquifer system.</title>
        <authorList>
            <person name="Anantharaman K."/>
            <person name="Brown C.T."/>
            <person name="Hug L.A."/>
            <person name="Sharon I."/>
            <person name="Castelle C.J."/>
            <person name="Probst A.J."/>
            <person name="Thomas B.C."/>
            <person name="Singh A."/>
            <person name="Wilkins M.J."/>
            <person name="Karaoz U."/>
            <person name="Brodie E.L."/>
            <person name="Williams K.H."/>
            <person name="Hubbard S.S."/>
            <person name="Banfield J.F."/>
        </authorList>
    </citation>
    <scope>NUCLEOTIDE SEQUENCE [LARGE SCALE GENOMIC DNA]</scope>
</reference>
<dbReference type="GO" id="GO:0008235">
    <property type="term" value="F:metalloexopeptidase activity"/>
    <property type="evidence" value="ECO:0007669"/>
    <property type="project" value="InterPro"/>
</dbReference>
<protein>
    <recommendedName>
        <fullName evidence="1">Peptidase M28 domain-containing protein</fullName>
    </recommendedName>
</protein>
<dbReference type="PANTHER" id="PTHR12147">
    <property type="entry name" value="METALLOPEPTIDASE M28 FAMILY MEMBER"/>
    <property type="match status" value="1"/>
</dbReference>
<accession>A0A1F4U1Z9</accession>
<dbReference type="GO" id="GO:0006508">
    <property type="term" value="P:proteolysis"/>
    <property type="evidence" value="ECO:0007669"/>
    <property type="project" value="InterPro"/>
</dbReference>
<dbReference type="EMBL" id="MEUM01000161">
    <property type="protein sequence ID" value="OGC38901.1"/>
    <property type="molecule type" value="Genomic_DNA"/>
</dbReference>
<dbReference type="InterPro" id="IPR045175">
    <property type="entry name" value="M28_fam"/>
</dbReference>
<organism evidence="2 3">
    <name type="scientific">candidate division WOR-3 bacterium RBG_13_43_14</name>
    <dbReference type="NCBI Taxonomy" id="1802590"/>
    <lineage>
        <taxon>Bacteria</taxon>
        <taxon>Bacteria division WOR-3</taxon>
    </lineage>
</organism>
<dbReference type="AlphaFoldDB" id="A0A1F4U1Z9"/>
<proteinExistence type="predicted"/>
<dbReference type="Proteomes" id="UP000177025">
    <property type="component" value="Unassembled WGS sequence"/>
</dbReference>
<dbReference type="InterPro" id="IPR007484">
    <property type="entry name" value="Peptidase_M28"/>
</dbReference>